<dbReference type="InterPro" id="IPR050266">
    <property type="entry name" value="AB_hydrolase_sf"/>
</dbReference>
<protein>
    <submittedName>
        <fullName evidence="3">Acetoin dehydrogenase E2 subunit dihydrolipoyllysine-residue acetyltransferase</fullName>
    </submittedName>
    <submittedName>
        <fullName evidence="2">Alpha/beta hydrolase</fullName>
    </submittedName>
</protein>
<dbReference type="GO" id="GO:0016020">
    <property type="term" value="C:membrane"/>
    <property type="evidence" value="ECO:0007669"/>
    <property type="project" value="TreeGrafter"/>
</dbReference>
<organism evidence="2 4">
    <name type="scientific">Roseovarius indicus</name>
    <dbReference type="NCBI Taxonomy" id="540747"/>
    <lineage>
        <taxon>Bacteria</taxon>
        <taxon>Pseudomonadati</taxon>
        <taxon>Pseudomonadota</taxon>
        <taxon>Alphaproteobacteria</taxon>
        <taxon>Rhodobacterales</taxon>
        <taxon>Roseobacteraceae</taxon>
        <taxon>Roseovarius</taxon>
    </lineage>
</organism>
<dbReference type="Proteomes" id="UP000051401">
    <property type="component" value="Unassembled WGS sequence"/>
</dbReference>
<dbReference type="InterPro" id="IPR029058">
    <property type="entry name" value="AB_hydrolase_fold"/>
</dbReference>
<dbReference type="AlphaFoldDB" id="A0A0T5P243"/>
<dbReference type="EMBL" id="LAXI01000025">
    <property type="protein sequence ID" value="KRS15196.1"/>
    <property type="molecule type" value="Genomic_DNA"/>
</dbReference>
<sequence length="273" mass="30054">MSIDWTTGKGTLTAGGKSLEWAAFGDAPGENPVIVMLHEGLGCLALWRDFPERVAQATGCPVLAYSRAGYGQSDPADLPRPLDYMTREAVDVLPDVLDALGEGPVILFGHSDGATIAAEYAGRVEDYRVRGLILMAPHFFTEEMGLAEIAKAREAFAEGDMKTRMAKYHRDPEATFRGWNDAWLDPGFEAWNVAEVIDYLRIPALVIQGREDQYGTLAQVEEVETRSYAPVDVAVLDDCRHSPHMDQPERVLEAVAEFTARLTRIEAAEVEIA</sequence>
<keyword evidence="2" id="KW-0378">Hydrolase</keyword>
<dbReference type="InterPro" id="IPR000073">
    <property type="entry name" value="AB_hydrolase_1"/>
</dbReference>
<evidence type="ECO:0000313" key="4">
    <source>
        <dbReference type="Proteomes" id="UP000051401"/>
    </source>
</evidence>
<dbReference type="GO" id="GO:0016740">
    <property type="term" value="F:transferase activity"/>
    <property type="evidence" value="ECO:0007669"/>
    <property type="project" value="UniProtKB-KW"/>
</dbReference>
<keyword evidence="3" id="KW-0808">Transferase</keyword>
<proteinExistence type="predicted"/>
<evidence type="ECO:0000313" key="3">
    <source>
        <dbReference type="EMBL" id="QEW24839.1"/>
    </source>
</evidence>
<keyword evidence="4" id="KW-1185">Reference proteome</keyword>
<dbReference type="GO" id="GO:0016787">
    <property type="term" value="F:hydrolase activity"/>
    <property type="evidence" value="ECO:0007669"/>
    <property type="project" value="UniProtKB-KW"/>
</dbReference>
<dbReference type="PANTHER" id="PTHR43798">
    <property type="entry name" value="MONOACYLGLYCEROL LIPASE"/>
    <property type="match status" value="1"/>
</dbReference>
<dbReference type="PANTHER" id="PTHR43798:SF33">
    <property type="entry name" value="HYDROLASE, PUTATIVE (AFU_ORTHOLOGUE AFUA_2G14860)-RELATED"/>
    <property type="match status" value="1"/>
</dbReference>
<evidence type="ECO:0000313" key="2">
    <source>
        <dbReference type="EMBL" id="KRS15196.1"/>
    </source>
</evidence>
<reference evidence="3 5" key="2">
    <citation type="submission" date="2018-08" db="EMBL/GenBank/DDBJ databases">
        <title>Genetic Globetrotter - A new plasmid hitch-hiking vast phylogenetic and geographic distances.</title>
        <authorList>
            <person name="Vollmers J."/>
            <person name="Petersen J."/>
        </authorList>
    </citation>
    <scope>NUCLEOTIDE SEQUENCE [LARGE SCALE GENOMIC DNA]</scope>
    <source>
        <strain evidence="3 5">DSM 26383</strain>
    </source>
</reference>
<dbReference type="RefSeq" id="WP_057820705.1">
    <property type="nucleotide sequence ID" value="NZ_CP031598.1"/>
</dbReference>
<dbReference type="STRING" id="540747.SAMN04488031_11163"/>
<evidence type="ECO:0000313" key="5">
    <source>
        <dbReference type="Proteomes" id="UP000325785"/>
    </source>
</evidence>
<dbReference type="EMBL" id="CP031598">
    <property type="protein sequence ID" value="QEW24839.1"/>
    <property type="molecule type" value="Genomic_DNA"/>
</dbReference>
<dbReference type="Gene3D" id="3.40.50.1820">
    <property type="entry name" value="alpha/beta hydrolase"/>
    <property type="match status" value="1"/>
</dbReference>
<dbReference type="OrthoDB" id="9779853at2"/>
<dbReference type="Pfam" id="PF12697">
    <property type="entry name" value="Abhydrolase_6"/>
    <property type="match status" value="1"/>
</dbReference>
<gene>
    <name evidence="3" type="ORF">RIdsm_00623</name>
    <name evidence="2" type="ORF">XM52_24905</name>
</gene>
<dbReference type="KEGG" id="rid:RIdsm_00623"/>
<evidence type="ECO:0000259" key="1">
    <source>
        <dbReference type="Pfam" id="PF12697"/>
    </source>
</evidence>
<feature type="domain" description="AB hydrolase-1" evidence="1">
    <location>
        <begin position="34"/>
        <end position="254"/>
    </location>
</feature>
<dbReference type="SUPFAM" id="SSF53474">
    <property type="entry name" value="alpha/beta-Hydrolases"/>
    <property type="match status" value="1"/>
</dbReference>
<name>A0A0T5P243_9RHOB</name>
<dbReference type="PATRIC" id="fig|540747.5.peg.3335"/>
<reference evidence="2 4" key="1">
    <citation type="submission" date="2015-04" db="EMBL/GenBank/DDBJ databases">
        <title>The draft genome sequence of Roseovarius indicus B108T.</title>
        <authorList>
            <person name="Li G."/>
            <person name="Lai Q."/>
            <person name="Shao Z."/>
            <person name="Yan P."/>
        </authorList>
    </citation>
    <scope>NUCLEOTIDE SEQUENCE [LARGE SCALE GENOMIC DNA]</scope>
    <source>
        <strain evidence="2 4">B108</strain>
    </source>
</reference>
<accession>A0A0T5P243</accession>
<dbReference type="Proteomes" id="UP000325785">
    <property type="component" value="Chromosome"/>
</dbReference>